<dbReference type="PRINTS" id="PR00347">
    <property type="entry name" value="THAUMATIN"/>
</dbReference>
<protein>
    <recommendedName>
        <fullName evidence="3">Thaumatin-like protein 1</fullName>
    </recommendedName>
</protein>
<accession>A0A7J8QZH2</accession>
<dbReference type="PROSITE" id="PS51367">
    <property type="entry name" value="THAUMATIN_2"/>
    <property type="match status" value="1"/>
</dbReference>
<evidence type="ECO:0008006" key="3">
    <source>
        <dbReference type="Google" id="ProtNLM"/>
    </source>
</evidence>
<dbReference type="FunFam" id="2.60.110.10:FF:000004">
    <property type="entry name" value="THAUMATIN-LIKE PROTEIN 1"/>
    <property type="match status" value="1"/>
</dbReference>
<dbReference type="SUPFAM" id="SSF49870">
    <property type="entry name" value="Osmotin, thaumatin-like protein"/>
    <property type="match status" value="1"/>
</dbReference>
<reference evidence="1 2" key="1">
    <citation type="journal article" date="2019" name="Genome Biol. Evol.">
        <title>Insights into the evolution of the New World diploid cottons (Gossypium, subgenus Houzingenia) based on genome sequencing.</title>
        <authorList>
            <person name="Grover C.E."/>
            <person name="Arick M.A. 2nd"/>
            <person name="Thrash A."/>
            <person name="Conover J.L."/>
            <person name="Sanders W.S."/>
            <person name="Peterson D.G."/>
            <person name="Frelichowski J.E."/>
            <person name="Scheffler J.A."/>
            <person name="Scheffler B.E."/>
            <person name="Wendel J.F."/>
        </authorList>
    </citation>
    <scope>NUCLEOTIDE SEQUENCE [LARGE SCALE GENOMIC DNA]</scope>
    <source>
        <strain evidence="1">27</strain>
        <tissue evidence="1">Leaf</tissue>
    </source>
</reference>
<name>A0A7J8QZH2_GOSDV</name>
<dbReference type="SMART" id="SM00205">
    <property type="entry name" value="THN"/>
    <property type="match status" value="1"/>
</dbReference>
<keyword evidence="2" id="KW-1185">Reference proteome</keyword>
<gene>
    <name evidence="1" type="ORF">Godav_019330</name>
</gene>
<dbReference type="PANTHER" id="PTHR31048">
    <property type="entry name" value="OS03G0233200 PROTEIN"/>
    <property type="match status" value="1"/>
</dbReference>
<organism evidence="1 2">
    <name type="scientific">Gossypium davidsonii</name>
    <name type="common">Davidson's cotton</name>
    <name type="synonym">Gossypium klotzschianum subsp. davidsonii</name>
    <dbReference type="NCBI Taxonomy" id="34287"/>
    <lineage>
        <taxon>Eukaryota</taxon>
        <taxon>Viridiplantae</taxon>
        <taxon>Streptophyta</taxon>
        <taxon>Embryophyta</taxon>
        <taxon>Tracheophyta</taxon>
        <taxon>Spermatophyta</taxon>
        <taxon>Magnoliopsida</taxon>
        <taxon>eudicotyledons</taxon>
        <taxon>Gunneridae</taxon>
        <taxon>Pentapetalae</taxon>
        <taxon>rosids</taxon>
        <taxon>malvids</taxon>
        <taxon>Malvales</taxon>
        <taxon>Malvaceae</taxon>
        <taxon>Malvoideae</taxon>
        <taxon>Gossypium</taxon>
    </lineage>
</organism>
<dbReference type="PROSITE" id="PS00316">
    <property type="entry name" value="THAUMATIN_1"/>
    <property type="match status" value="1"/>
</dbReference>
<dbReference type="EMBL" id="JABFAC010000002">
    <property type="protein sequence ID" value="MBA0606948.1"/>
    <property type="molecule type" value="Genomic_DNA"/>
</dbReference>
<proteinExistence type="predicted"/>
<sequence>MLKFAYPPNFLLFTAQITFLAAVCALLLSHSFISGVQGTSFTIVNKCNYVVWPGVLSNAGVSTISTTGFTLRRGESKTISAPASWGGRFWGRTHCSLDSAGKFSCLTGDCGSGKLECSGNGAAPPATLAEFTLDGAGGLDFFDVSLVDGYNVPMLVVPHGGTGRNCTYTGCVVDLNDSCPSELKVMKREGGDGVACKSAVAAVRMGHRTLARRHRTRRCLRELAHAPTAMRMMIKAAHLHVAKLITPLLSALRRTPEERYFGKFLVHQSDSDTKMLRVFAVTLRCINFGWGFFNG</sequence>
<dbReference type="Pfam" id="PF00314">
    <property type="entry name" value="Thaumatin"/>
    <property type="match status" value="1"/>
</dbReference>
<evidence type="ECO:0000313" key="2">
    <source>
        <dbReference type="Proteomes" id="UP000593561"/>
    </source>
</evidence>
<comment type="caution">
    <text evidence="1">The sequence shown here is derived from an EMBL/GenBank/DDBJ whole genome shotgun (WGS) entry which is preliminary data.</text>
</comment>
<dbReference type="InterPro" id="IPR037176">
    <property type="entry name" value="Osmotin/thaumatin-like_sf"/>
</dbReference>
<dbReference type="AlphaFoldDB" id="A0A7J8QZH2"/>
<dbReference type="Gene3D" id="2.60.110.10">
    <property type="entry name" value="Thaumatin"/>
    <property type="match status" value="1"/>
</dbReference>
<dbReference type="Proteomes" id="UP000593561">
    <property type="component" value="Unassembled WGS sequence"/>
</dbReference>
<dbReference type="InterPro" id="IPR017949">
    <property type="entry name" value="Thaumatin_CS"/>
</dbReference>
<evidence type="ECO:0000313" key="1">
    <source>
        <dbReference type="EMBL" id="MBA0606948.1"/>
    </source>
</evidence>
<dbReference type="InterPro" id="IPR001938">
    <property type="entry name" value="Thaumatin"/>
</dbReference>